<proteinExistence type="predicted"/>
<dbReference type="InterPro" id="IPR045860">
    <property type="entry name" value="Snake_toxin-like_sf"/>
</dbReference>
<name>A0A336L5B0_CULSO</name>
<dbReference type="SUPFAM" id="SSF57302">
    <property type="entry name" value="Snake toxin-like"/>
    <property type="match status" value="1"/>
</dbReference>
<sequence length="116" mass="12370">MVNFKLSIIFVTLFSVYLCVQALECYSCANCPKPNGNAKCNSGEVCAVWTVKNNATNSTTTSRGCKPSGYCAQQNPLPNVTCTDCNKDKCNDAPGMKISVATMLATVAGVILVSRF</sequence>
<feature type="chain" id="PRO_5036062177" evidence="1">
    <location>
        <begin position="23"/>
        <end position="116"/>
    </location>
</feature>
<reference evidence="2" key="1">
    <citation type="submission" date="2018-04" db="EMBL/GenBank/DDBJ databases">
        <authorList>
            <person name="Go L.Y."/>
            <person name="Mitchell J.A."/>
        </authorList>
    </citation>
    <scope>NUCLEOTIDE SEQUENCE</scope>
    <source>
        <tissue evidence="2">Whole organism</tissue>
    </source>
</reference>
<feature type="signal peptide" evidence="1">
    <location>
        <begin position="1"/>
        <end position="22"/>
    </location>
</feature>
<protein>
    <submittedName>
        <fullName evidence="2">CSON004374 protein</fullName>
    </submittedName>
</protein>
<evidence type="ECO:0000313" key="2">
    <source>
        <dbReference type="EMBL" id="SSX12589.1"/>
    </source>
</evidence>
<keyword evidence="1" id="KW-0732">Signal</keyword>
<dbReference type="EMBL" id="UFQS01001862">
    <property type="protein sequence ID" value="SSX12589.1"/>
    <property type="molecule type" value="Genomic_DNA"/>
</dbReference>
<dbReference type="AlphaFoldDB" id="A0A336L5B0"/>
<dbReference type="VEuPathDB" id="VectorBase:CSON004374"/>
<accession>A0A336L5B0</accession>
<reference evidence="3" key="2">
    <citation type="submission" date="2018-07" db="EMBL/GenBank/DDBJ databases">
        <authorList>
            <person name="Quirk P.G."/>
            <person name="Krulwich T.A."/>
        </authorList>
    </citation>
    <scope>NUCLEOTIDE SEQUENCE</scope>
</reference>
<dbReference type="EMBL" id="UFQT01001862">
    <property type="protein sequence ID" value="SSX32032.1"/>
    <property type="molecule type" value="Genomic_DNA"/>
</dbReference>
<organism evidence="2">
    <name type="scientific">Culicoides sonorensis</name>
    <name type="common">Biting midge</name>
    <dbReference type="NCBI Taxonomy" id="179676"/>
    <lineage>
        <taxon>Eukaryota</taxon>
        <taxon>Metazoa</taxon>
        <taxon>Ecdysozoa</taxon>
        <taxon>Arthropoda</taxon>
        <taxon>Hexapoda</taxon>
        <taxon>Insecta</taxon>
        <taxon>Pterygota</taxon>
        <taxon>Neoptera</taxon>
        <taxon>Endopterygota</taxon>
        <taxon>Diptera</taxon>
        <taxon>Nematocera</taxon>
        <taxon>Chironomoidea</taxon>
        <taxon>Ceratopogonidae</taxon>
        <taxon>Ceratopogoninae</taxon>
        <taxon>Culicoides</taxon>
        <taxon>Monoculicoides</taxon>
    </lineage>
</organism>
<evidence type="ECO:0000256" key="1">
    <source>
        <dbReference type="SAM" id="SignalP"/>
    </source>
</evidence>
<gene>
    <name evidence="2" type="primary">CSON004374</name>
</gene>
<evidence type="ECO:0000313" key="3">
    <source>
        <dbReference type="EMBL" id="SSX32032.1"/>
    </source>
</evidence>